<accession>A0A0K6G242</accession>
<sequence length="544" mass="60197">MTLPDTVQERISRLKERLEKCKKKMERLLDAEDEDRFERVRDESFLKIFTDSCTLVRDAEIDSAPYLPELLKTIQALHDDALAYAYSSPVMFDYVSSWAHDDEHGRPLVKDKFGVELPRIGESGRMRLIPWKQGLQRHPQSSRLSRFRLALPPLSATRANPLAMSIFDARCEVSSQCVVEPVDLAISNDGSVLATTGMFGYKHRDPGLEYFFLERPDDEYSKFPEEHFEGLGLASIPTHLAVNGTHRLIFAADGYRVKSYSWGALDGSIRNDLHPTHTLDSTTSGGPIAILPNGTVIRAGQGRADSWTIDELPTHGATGKRIIGSKIKPESLSDEPEKIERSSGSLPSTHIQFVDEPLMAPSVWGPLADSPSTFVYADPGDPQVFLTACNDGYARMYDTRQSLPVLTLDACGEAAECESALLVHADGIPMVFSGSTQKEQIRLFDIRARCCVYELSTGNNAVRSLAWDSTRNALYAATECSHKDWMGFRHNYGPSMTAEILNRPGGDHCVYRYAFKENPDVSVLPAHGDARPGEAGPGGDCVVV</sequence>
<dbReference type="SUPFAM" id="SSF101908">
    <property type="entry name" value="Putative isomerase YbhE"/>
    <property type="match status" value="1"/>
</dbReference>
<reference evidence="1 2" key="1">
    <citation type="submission" date="2015-07" db="EMBL/GenBank/DDBJ databases">
        <authorList>
            <person name="Noorani M."/>
        </authorList>
    </citation>
    <scope>NUCLEOTIDE SEQUENCE [LARGE SCALE GENOMIC DNA]</scope>
    <source>
        <strain evidence="1">BBA 69670</strain>
    </source>
</reference>
<keyword evidence="2" id="KW-1185">Reference proteome</keyword>
<organism evidence="1 2">
    <name type="scientific">Rhizoctonia solani</name>
    <dbReference type="NCBI Taxonomy" id="456999"/>
    <lineage>
        <taxon>Eukaryota</taxon>
        <taxon>Fungi</taxon>
        <taxon>Dikarya</taxon>
        <taxon>Basidiomycota</taxon>
        <taxon>Agaricomycotina</taxon>
        <taxon>Agaricomycetes</taxon>
        <taxon>Cantharellales</taxon>
        <taxon>Ceratobasidiaceae</taxon>
        <taxon>Rhizoctonia</taxon>
    </lineage>
</organism>
<proteinExistence type="predicted"/>
<protein>
    <submittedName>
        <fullName evidence="1">Uncharacterized protein</fullName>
    </submittedName>
</protein>
<name>A0A0K6G242_9AGAM</name>
<dbReference type="Gene3D" id="2.130.10.10">
    <property type="entry name" value="YVTN repeat-like/Quinoprotein amine dehydrogenase"/>
    <property type="match status" value="1"/>
</dbReference>
<evidence type="ECO:0000313" key="2">
    <source>
        <dbReference type="Proteomes" id="UP000044841"/>
    </source>
</evidence>
<gene>
    <name evidence="1" type="ORF">RSOLAG22IIIB_10136</name>
</gene>
<dbReference type="AlphaFoldDB" id="A0A0K6G242"/>
<dbReference type="InterPro" id="IPR015943">
    <property type="entry name" value="WD40/YVTN_repeat-like_dom_sf"/>
</dbReference>
<evidence type="ECO:0000313" key="1">
    <source>
        <dbReference type="EMBL" id="CUA72580.1"/>
    </source>
</evidence>
<dbReference type="EMBL" id="CYGV01001293">
    <property type="protein sequence ID" value="CUA72580.1"/>
    <property type="molecule type" value="Genomic_DNA"/>
</dbReference>
<dbReference type="Proteomes" id="UP000044841">
    <property type="component" value="Unassembled WGS sequence"/>
</dbReference>